<keyword evidence="3 7" id="KW-0812">Transmembrane</keyword>
<evidence type="ECO:0000256" key="1">
    <source>
        <dbReference type="ARBA" id="ARBA00004651"/>
    </source>
</evidence>
<keyword evidence="5 7" id="KW-0472">Membrane</keyword>
<feature type="transmembrane region" description="Helical" evidence="7">
    <location>
        <begin position="129"/>
        <end position="152"/>
    </location>
</feature>
<dbReference type="InterPro" id="IPR011701">
    <property type="entry name" value="MFS"/>
</dbReference>
<keyword evidence="4 7" id="KW-1133">Transmembrane helix</keyword>
<dbReference type="PANTHER" id="PTHR43124">
    <property type="entry name" value="PURINE EFFLUX PUMP PBUE"/>
    <property type="match status" value="1"/>
</dbReference>
<feature type="region of interest" description="Disordered" evidence="6">
    <location>
        <begin position="384"/>
        <end position="403"/>
    </location>
</feature>
<feature type="domain" description="Major facilitator superfamily (MFS) profile" evidence="8">
    <location>
        <begin position="4"/>
        <end position="377"/>
    </location>
</feature>
<dbReference type="InterPro" id="IPR036259">
    <property type="entry name" value="MFS_trans_sf"/>
</dbReference>
<feature type="transmembrane region" description="Helical" evidence="7">
    <location>
        <begin position="238"/>
        <end position="257"/>
    </location>
</feature>
<reference evidence="10" key="1">
    <citation type="submission" date="2023-07" db="EMBL/GenBank/DDBJ databases">
        <title>30 novel species of actinomycetes from the DSMZ collection.</title>
        <authorList>
            <person name="Nouioui I."/>
        </authorList>
    </citation>
    <scope>NUCLEOTIDE SEQUENCE [LARGE SCALE GENOMIC DNA]</scope>
    <source>
        <strain evidence="10">DSM 45055</strain>
    </source>
</reference>
<keyword evidence="10" id="KW-1185">Reference proteome</keyword>
<feature type="transmembrane region" description="Helical" evidence="7">
    <location>
        <begin position="321"/>
        <end position="343"/>
    </location>
</feature>
<name>A0ABU2KUI2_9ACTN</name>
<comment type="caution">
    <text evidence="9">The sequence shown here is derived from an EMBL/GenBank/DDBJ whole genome shotgun (WGS) entry which is preliminary data.</text>
</comment>
<feature type="transmembrane region" description="Helical" evidence="7">
    <location>
        <begin position="289"/>
        <end position="309"/>
    </location>
</feature>
<feature type="transmembrane region" description="Helical" evidence="7">
    <location>
        <begin position="70"/>
        <end position="89"/>
    </location>
</feature>
<evidence type="ECO:0000313" key="9">
    <source>
        <dbReference type="EMBL" id="MDT0302788.1"/>
    </source>
</evidence>
<evidence type="ECO:0000256" key="5">
    <source>
        <dbReference type="ARBA" id="ARBA00023136"/>
    </source>
</evidence>
<sequence>MPVRILSLALGNFAVATGAYVIAGMLADVASHTGVAVSAAGQLVTVYALTYGLAAPVLSALFGHGDRRRLLAAALVLSAVGNVLTALAPGFATLAAARVLAAAGAALYAPAAIVMAADLAPLHRRGSAVALVVTGSTLATVLGVPAGVVLAGPLGHQGVYACIGLLCVGALATLRALPRTGGVPRVPLRTGFGALKGVLVPAVLAVSLLASVSDFTAYTFAVPLLSHVGDPAPETVSVLLVVYGVAGSLGNTAAGWVTDRIGAVWAMLIALTLLGAGLIALPLVGGSPVLTGTALALWGLGGWGVLPAVQAKLLDAAPEAAGSVVAFNVSVVWLGMGLGGIVGGGVIEAAGMSALAVAAGLVAVAALAPLAVAARVARTRARGGAEGVPRQAPADEPAVSAGI</sequence>
<dbReference type="Pfam" id="PF07690">
    <property type="entry name" value="MFS_1"/>
    <property type="match status" value="1"/>
</dbReference>
<evidence type="ECO:0000259" key="8">
    <source>
        <dbReference type="PROSITE" id="PS50850"/>
    </source>
</evidence>
<evidence type="ECO:0000256" key="2">
    <source>
        <dbReference type="ARBA" id="ARBA00022475"/>
    </source>
</evidence>
<dbReference type="InterPro" id="IPR020846">
    <property type="entry name" value="MFS_dom"/>
</dbReference>
<evidence type="ECO:0000256" key="7">
    <source>
        <dbReference type="SAM" id="Phobius"/>
    </source>
</evidence>
<dbReference type="EMBL" id="JAVREK010000010">
    <property type="protein sequence ID" value="MDT0302788.1"/>
    <property type="molecule type" value="Genomic_DNA"/>
</dbReference>
<protein>
    <submittedName>
        <fullName evidence="9">MFS transporter</fullName>
    </submittedName>
</protein>
<dbReference type="Proteomes" id="UP001183226">
    <property type="component" value="Unassembled WGS sequence"/>
</dbReference>
<feature type="transmembrane region" description="Helical" evidence="7">
    <location>
        <begin position="349"/>
        <end position="372"/>
    </location>
</feature>
<evidence type="ECO:0000313" key="10">
    <source>
        <dbReference type="Proteomes" id="UP001183226"/>
    </source>
</evidence>
<dbReference type="PROSITE" id="PS50850">
    <property type="entry name" value="MFS"/>
    <property type="match status" value="1"/>
</dbReference>
<feature type="transmembrane region" description="Helical" evidence="7">
    <location>
        <begin position="158"/>
        <end position="177"/>
    </location>
</feature>
<dbReference type="RefSeq" id="WP_311545264.1">
    <property type="nucleotide sequence ID" value="NZ_JAVREK010000010.1"/>
</dbReference>
<evidence type="ECO:0000256" key="3">
    <source>
        <dbReference type="ARBA" id="ARBA00022692"/>
    </source>
</evidence>
<gene>
    <name evidence="9" type="ORF">RM446_11760</name>
</gene>
<dbReference type="PANTHER" id="PTHR43124:SF10">
    <property type="entry name" value="PURINE EFFLUX PUMP PBUE"/>
    <property type="match status" value="1"/>
</dbReference>
<dbReference type="InterPro" id="IPR050189">
    <property type="entry name" value="MFS_Efflux_Transporters"/>
</dbReference>
<feature type="transmembrane region" description="Helical" evidence="7">
    <location>
        <begin position="7"/>
        <end position="27"/>
    </location>
</feature>
<proteinExistence type="predicted"/>
<feature type="transmembrane region" description="Helical" evidence="7">
    <location>
        <begin position="95"/>
        <end position="117"/>
    </location>
</feature>
<feature type="transmembrane region" description="Helical" evidence="7">
    <location>
        <begin position="264"/>
        <end position="283"/>
    </location>
</feature>
<evidence type="ECO:0000256" key="6">
    <source>
        <dbReference type="SAM" id="MobiDB-lite"/>
    </source>
</evidence>
<feature type="transmembrane region" description="Helical" evidence="7">
    <location>
        <begin position="198"/>
        <end position="218"/>
    </location>
</feature>
<comment type="subcellular location">
    <subcellularLocation>
        <location evidence="1">Cell membrane</location>
        <topology evidence="1">Multi-pass membrane protein</topology>
    </subcellularLocation>
</comment>
<evidence type="ECO:0000256" key="4">
    <source>
        <dbReference type="ARBA" id="ARBA00022989"/>
    </source>
</evidence>
<dbReference type="Gene3D" id="1.20.1250.20">
    <property type="entry name" value="MFS general substrate transporter like domains"/>
    <property type="match status" value="1"/>
</dbReference>
<feature type="transmembrane region" description="Helical" evidence="7">
    <location>
        <begin position="39"/>
        <end position="63"/>
    </location>
</feature>
<accession>A0ABU2KUI2</accession>
<dbReference type="SUPFAM" id="SSF103473">
    <property type="entry name" value="MFS general substrate transporter"/>
    <property type="match status" value="1"/>
</dbReference>
<organism evidence="9 10">
    <name type="scientific">Streptomonospora wellingtoniae</name>
    <dbReference type="NCBI Taxonomy" id="3075544"/>
    <lineage>
        <taxon>Bacteria</taxon>
        <taxon>Bacillati</taxon>
        <taxon>Actinomycetota</taxon>
        <taxon>Actinomycetes</taxon>
        <taxon>Streptosporangiales</taxon>
        <taxon>Nocardiopsidaceae</taxon>
        <taxon>Streptomonospora</taxon>
    </lineage>
</organism>
<keyword evidence="2" id="KW-1003">Cell membrane</keyword>